<dbReference type="SUPFAM" id="SSF51556">
    <property type="entry name" value="Metallo-dependent hydrolases"/>
    <property type="match status" value="1"/>
</dbReference>
<keyword evidence="3" id="KW-1185">Reference proteome</keyword>
<dbReference type="EMBL" id="SRLE01000009">
    <property type="protein sequence ID" value="TGD72512.1"/>
    <property type="molecule type" value="Genomic_DNA"/>
</dbReference>
<gene>
    <name evidence="2" type="ORF">E4634_13345</name>
</gene>
<dbReference type="Gene3D" id="3.20.20.140">
    <property type="entry name" value="Metal-dependent hydrolases"/>
    <property type="match status" value="1"/>
</dbReference>
<proteinExistence type="predicted"/>
<dbReference type="InterPro" id="IPR013108">
    <property type="entry name" value="Amidohydro_3"/>
</dbReference>
<evidence type="ECO:0000259" key="1">
    <source>
        <dbReference type="Pfam" id="PF07969"/>
    </source>
</evidence>
<accession>A0A4Z0LYT6</accession>
<evidence type="ECO:0000313" key="2">
    <source>
        <dbReference type="EMBL" id="TGD72512.1"/>
    </source>
</evidence>
<keyword evidence="2" id="KW-0378">Hydrolase</keyword>
<dbReference type="Pfam" id="PF07969">
    <property type="entry name" value="Amidohydro_3"/>
    <property type="match status" value="1"/>
</dbReference>
<dbReference type="OrthoDB" id="9766983at2"/>
<dbReference type="PANTHER" id="PTHR11647">
    <property type="entry name" value="HYDRANTOINASE/DIHYDROPYRIMIDINASE FAMILY MEMBER"/>
    <property type="match status" value="1"/>
</dbReference>
<dbReference type="RefSeq" id="WP_135444697.1">
    <property type="nucleotide sequence ID" value="NZ_SRLE01000009.1"/>
</dbReference>
<dbReference type="InterPro" id="IPR011059">
    <property type="entry name" value="Metal-dep_hydrolase_composite"/>
</dbReference>
<feature type="domain" description="Amidohydrolase 3" evidence="1">
    <location>
        <begin position="47"/>
        <end position="521"/>
    </location>
</feature>
<protein>
    <submittedName>
        <fullName evidence="2">Amidohydrolase</fullName>
    </submittedName>
</protein>
<evidence type="ECO:0000313" key="3">
    <source>
        <dbReference type="Proteomes" id="UP000298050"/>
    </source>
</evidence>
<dbReference type="InterPro" id="IPR032466">
    <property type="entry name" value="Metal_Hydrolase"/>
</dbReference>
<comment type="caution">
    <text evidence="2">The sequence shown here is derived from an EMBL/GenBank/DDBJ whole genome shotgun (WGS) entry which is preliminary data.</text>
</comment>
<dbReference type="PANTHER" id="PTHR11647:SF1">
    <property type="entry name" value="COLLAPSIN RESPONSE MEDIATOR PROTEIN"/>
    <property type="match status" value="1"/>
</dbReference>
<dbReference type="SUPFAM" id="SSF51338">
    <property type="entry name" value="Composite domain of metallo-dependent hydrolases"/>
    <property type="match status" value="1"/>
</dbReference>
<organism evidence="2 3">
    <name type="scientific">Mangrovimicrobium sediminis</name>
    <dbReference type="NCBI Taxonomy" id="2562682"/>
    <lineage>
        <taxon>Bacteria</taxon>
        <taxon>Pseudomonadati</taxon>
        <taxon>Pseudomonadota</taxon>
        <taxon>Gammaproteobacteria</taxon>
        <taxon>Cellvibrionales</taxon>
        <taxon>Halieaceae</taxon>
        <taxon>Mangrovimicrobium</taxon>
    </lineage>
</organism>
<sequence length="583" mass="63038">MASFDTLIRGGRIVDGTGCPGYYADIGISGGRIAAIGQLRDAQATTVIDARGKTVAPGHVAQHAHYDVALFWDPYLSNSGENGVTTVVNANCGFGVAPARPADRERTMQMLETTEQIPVAHQRDALPWDWESFPEYLARVGGLDKGVNILSYLPLNPLLVYVMGVDAAKHHRPSEAEMAQIHRLINEAMDAGAIGISMSSMGAEGNTHLDCDGTPMPTDVLDQEVILDICRALVERGEGVIQLLSHLVIYGDRSLTERVLELAQGSGVTVVHNAFITSDLMPEMIDRDLAWLDGLRAHGYDVTANCFLHRGWIEAGMRQLDVACGMLTSVRKIAACKSDVEVLDLVADPDYRAAFAAEYAEKGSTNGANGLEGQIVIAVGHEPALQGYLDRCIGDIAEELGCGPVETLLELATRSRLALQLRSPPVASTDPRQAARMLGHTATVVGGSDGGAHTKSFGMGHVPTDLLIWLGREEKLMSQEELHFHLALKPARAVQVADRGALLPGFWADILIYDLDELYFDTFRYEIVHDMPHGDWRRKGRAGGYDYILVNGGITHRRDEPTGVTSGQLLRPAGRGRAALAAV</sequence>
<dbReference type="GO" id="GO:0016812">
    <property type="term" value="F:hydrolase activity, acting on carbon-nitrogen (but not peptide) bonds, in cyclic amides"/>
    <property type="evidence" value="ECO:0007669"/>
    <property type="project" value="TreeGrafter"/>
</dbReference>
<dbReference type="InterPro" id="IPR050378">
    <property type="entry name" value="Metallo-dep_Hydrolases_sf"/>
</dbReference>
<dbReference type="AlphaFoldDB" id="A0A4Z0LYT6"/>
<dbReference type="GO" id="GO:0005829">
    <property type="term" value="C:cytosol"/>
    <property type="evidence" value="ECO:0007669"/>
    <property type="project" value="TreeGrafter"/>
</dbReference>
<reference evidence="2 3" key="1">
    <citation type="submission" date="2019-04" db="EMBL/GenBank/DDBJ databases">
        <title>Taxonomy of novel Haliea sp. from mangrove soil of West Coast of India.</title>
        <authorList>
            <person name="Verma A."/>
            <person name="Kumar P."/>
            <person name="Krishnamurthi S."/>
        </authorList>
    </citation>
    <scope>NUCLEOTIDE SEQUENCE [LARGE SCALE GENOMIC DNA]</scope>
    <source>
        <strain evidence="2 3">SAOS-164</strain>
    </source>
</reference>
<dbReference type="Proteomes" id="UP000298050">
    <property type="component" value="Unassembled WGS sequence"/>
</dbReference>
<name>A0A4Z0LYT6_9GAMM</name>